<proteinExistence type="predicted"/>
<dbReference type="AlphaFoldDB" id="A0A8E2B0Q6"/>
<evidence type="ECO:0000313" key="1">
    <source>
        <dbReference type="EMBL" id="OCH90082.1"/>
    </source>
</evidence>
<protein>
    <submittedName>
        <fullName evidence="1">Uncharacterized protein</fullName>
    </submittedName>
</protein>
<sequence length="260" mass="29652">MPVSAQSPSTLAAELGVGDRWSVTDFARAVHASAIRLSPITTLALYRTPKPSKHFNHRFIIATVRLRTKELPHDTESFLRIEFLHDDLVQGESISQIVRFSDSHHALTKGSQWLGKIVAKSRHEDKGLSLDAFASLLQIVHARMPLHDMSGRTRQWMTNIIILACAQQYRDQWSAGHIRSAPLRWYMEGKSDAEPCNKQLWTDDPTIRWVSQKVFVVKRGMRAHSAHDTLDCISPKDEEMRQVLEAWNPRLPASWETVES</sequence>
<reference evidence="1 2" key="1">
    <citation type="submission" date="2016-07" db="EMBL/GenBank/DDBJ databases">
        <title>Draft genome of the white-rot fungus Obba rivulosa 3A-2.</title>
        <authorList>
            <consortium name="DOE Joint Genome Institute"/>
            <person name="Miettinen O."/>
            <person name="Riley R."/>
            <person name="Acob R."/>
            <person name="Barry K."/>
            <person name="Cullen D."/>
            <person name="De Vries R."/>
            <person name="Hainaut M."/>
            <person name="Hatakka A."/>
            <person name="Henrissat B."/>
            <person name="Hilden K."/>
            <person name="Kuo R."/>
            <person name="Labutti K."/>
            <person name="Lipzen A."/>
            <person name="Makela M.R."/>
            <person name="Sandor L."/>
            <person name="Spatafora J.W."/>
            <person name="Grigoriev I.V."/>
            <person name="Hibbett D.S."/>
        </authorList>
    </citation>
    <scope>NUCLEOTIDE SEQUENCE [LARGE SCALE GENOMIC DNA]</scope>
    <source>
        <strain evidence="1 2">3A-2</strain>
    </source>
</reference>
<accession>A0A8E2B0Q6</accession>
<name>A0A8E2B0Q6_9APHY</name>
<gene>
    <name evidence="1" type="ORF">OBBRIDRAFT_626415</name>
</gene>
<dbReference type="OrthoDB" id="2756360at2759"/>
<organism evidence="1 2">
    <name type="scientific">Obba rivulosa</name>
    <dbReference type="NCBI Taxonomy" id="1052685"/>
    <lineage>
        <taxon>Eukaryota</taxon>
        <taxon>Fungi</taxon>
        <taxon>Dikarya</taxon>
        <taxon>Basidiomycota</taxon>
        <taxon>Agaricomycotina</taxon>
        <taxon>Agaricomycetes</taxon>
        <taxon>Polyporales</taxon>
        <taxon>Gelatoporiaceae</taxon>
        <taxon>Obba</taxon>
    </lineage>
</organism>
<keyword evidence="2" id="KW-1185">Reference proteome</keyword>
<dbReference type="EMBL" id="KV722412">
    <property type="protein sequence ID" value="OCH90082.1"/>
    <property type="molecule type" value="Genomic_DNA"/>
</dbReference>
<evidence type="ECO:0000313" key="2">
    <source>
        <dbReference type="Proteomes" id="UP000250043"/>
    </source>
</evidence>
<dbReference type="Proteomes" id="UP000250043">
    <property type="component" value="Unassembled WGS sequence"/>
</dbReference>